<comment type="caution">
    <text evidence="1">The sequence shown here is derived from an EMBL/GenBank/DDBJ whole genome shotgun (WGS) entry which is preliminary data.</text>
</comment>
<dbReference type="Proteomes" id="UP000729402">
    <property type="component" value="Unassembled WGS sequence"/>
</dbReference>
<evidence type="ECO:0000313" key="2">
    <source>
        <dbReference type="Proteomes" id="UP000729402"/>
    </source>
</evidence>
<dbReference type="AlphaFoldDB" id="A0A8J5VEU6"/>
<reference evidence="1" key="1">
    <citation type="journal article" date="2021" name="bioRxiv">
        <title>Whole Genome Assembly and Annotation of Northern Wild Rice, Zizania palustris L., Supports a Whole Genome Duplication in the Zizania Genus.</title>
        <authorList>
            <person name="Haas M."/>
            <person name="Kono T."/>
            <person name="Macchietto M."/>
            <person name="Millas R."/>
            <person name="McGilp L."/>
            <person name="Shao M."/>
            <person name="Duquette J."/>
            <person name="Hirsch C.N."/>
            <person name="Kimball J."/>
        </authorList>
    </citation>
    <scope>NUCLEOTIDE SEQUENCE</scope>
    <source>
        <tissue evidence="1">Fresh leaf tissue</tissue>
    </source>
</reference>
<protein>
    <submittedName>
        <fullName evidence="1">Uncharacterized protein</fullName>
    </submittedName>
</protein>
<gene>
    <name evidence="1" type="ORF">GUJ93_ZPchr0002g26810</name>
</gene>
<reference evidence="1" key="2">
    <citation type="submission" date="2021-02" db="EMBL/GenBank/DDBJ databases">
        <authorList>
            <person name="Kimball J.A."/>
            <person name="Haas M.W."/>
            <person name="Macchietto M."/>
            <person name="Kono T."/>
            <person name="Duquette J."/>
            <person name="Shao M."/>
        </authorList>
    </citation>
    <scope>NUCLEOTIDE SEQUENCE</scope>
    <source>
        <tissue evidence="1">Fresh leaf tissue</tissue>
    </source>
</reference>
<dbReference type="OrthoDB" id="695917at2759"/>
<proteinExistence type="predicted"/>
<name>A0A8J5VEU6_ZIZPA</name>
<accession>A0A8J5VEU6</accession>
<organism evidence="1 2">
    <name type="scientific">Zizania palustris</name>
    <name type="common">Northern wild rice</name>
    <dbReference type="NCBI Taxonomy" id="103762"/>
    <lineage>
        <taxon>Eukaryota</taxon>
        <taxon>Viridiplantae</taxon>
        <taxon>Streptophyta</taxon>
        <taxon>Embryophyta</taxon>
        <taxon>Tracheophyta</taxon>
        <taxon>Spermatophyta</taxon>
        <taxon>Magnoliopsida</taxon>
        <taxon>Liliopsida</taxon>
        <taxon>Poales</taxon>
        <taxon>Poaceae</taxon>
        <taxon>BOP clade</taxon>
        <taxon>Oryzoideae</taxon>
        <taxon>Oryzeae</taxon>
        <taxon>Zizaniinae</taxon>
        <taxon>Zizania</taxon>
    </lineage>
</organism>
<dbReference type="EMBL" id="JAAALK010000287">
    <property type="protein sequence ID" value="KAG8057226.1"/>
    <property type="molecule type" value="Genomic_DNA"/>
</dbReference>
<keyword evidence="2" id="KW-1185">Reference proteome</keyword>
<evidence type="ECO:0000313" key="1">
    <source>
        <dbReference type="EMBL" id="KAG8057226.1"/>
    </source>
</evidence>
<sequence length="93" mass="10116">MGVTYRRLAASESRIGGGSASAAAAAARAWWAAVRRTAARLYAAAPARQRRRRLTRARAAGYEYDSASHARNFDDGVWKAEEGVFWSTGGARR</sequence>